<evidence type="ECO:0000313" key="10">
    <source>
        <dbReference type="Proteomes" id="UP001269400"/>
    </source>
</evidence>
<dbReference type="GO" id="GO:0005886">
    <property type="term" value="C:plasma membrane"/>
    <property type="evidence" value="ECO:0007669"/>
    <property type="project" value="UniProtKB-SubCell"/>
</dbReference>
<dbReference type="CDD" id="cd06261">
    <property type="entry name" value="TM_PBP2"/>
    <property type="match status" value="1"/>
</dbReference>
<evidence type="ECO:0000256" key="3">
    <source>
        <dbReference type="ARBA" id="ARBA00022475"/>
    </source>
</evidence>
<dbReference type="PANTHER" id="PTHR30151:SF38">
    <property type="entry name" value="ALIPHATIC SULFONATES TRANSPORT PERMEASE PROTEIN SSUC-RELATED"/>
    <property type="match status" value="1"/>
</dbReference>
<dbReference type="PROSITE" id="PS50928">
    <property type="entry name" value="ABC_TM1"/>
    <property type="match status" value="1"/>
</dbReference>
<comment type="subcellular location">
    <subcellularLocation>
        <location evidence="1 7">Cell membrane</location>
        <topology evidence="1 7">Multi-pass membrane protein</topology>
    </subcellularLocation>
</comment>
<dbReference type="GO" id="GO:0042918">
    <property type="term" value="P:alkanesulfonate transmembrane transport"/>
    <property type="evidence" value="ECO:0007669"/>
    <property type="project" value="UniProtKB-ARBA"/>
</dbReference>
<evidence type="ECO:0000313" key="9">
    <source>
        <dbReference type="EMBL" id="MDU9693015.1"/>
    </source>
</evidence>
<proteinExistence type="inferred from homology"/>
<dbReference type="FunFam" id="1.10.3720.10:FF:000003">
    <property type="entry name" value="Aliphatic sulfonate ABC transporter permease"/>
    <property type="match status" value="1"/>
</dbReference>
<evidence type="ECO:0000256" key="6">
    <source>
        <dbReference type="ARBA" id="ARBA00023136"/>
    </source>
</evidence>
<evidence type="ECO:0000259" key="8">
    <source>
        <dbReference type="PROSITE" id="PS50928"/>
    </source>
</evidence>
<dbReference type="Proteomes" id="UP001269400">
    <property type="component" value="Unassembled WGS sequence"/>
</dbReference>
<dbReference type="SUPFAM" id="SSF161098">
    <property type="entry name" value="MetI-like"/>
    <property type="match status" value="1"/>
</dbReference>
<dbReference type="InterPro" id="IPR035906">
    <property type="entry name" value="MetI-like_sf"/>
</dbReference>
<name>A0AAX6NBY0_PRIAR</name>
<dbReference type="PANTHER" id="PTHR30151">
    <property type="entry name" value="ALKANE SULFONATE ABC TRANSPORTER-RELATED, MEMBRANE SUBUNIT"/>
    <property type="match status" value="1"/>
</dbReference>
<feature type="transmembrane region" description="Helical" evidence="7">
    <location>
        <begin position="249"/>
        <end position="271"/>
    </location>
</feature>
<reference evidence="9" key="1">
    <citation type="journal article" date="2022" name="J Environ Chem Eng">
        <title>Biodegradation of petroleum oil using a constructed nonpathogenic and heavy metal-tolerant bacterial consortium isolated from marine sponges.</title>
        <authorList>
            <person name="Dechsakulwatana C."/>
            <person name="Rungsihiranrut A."/>
            <person name="Muangchinda C."/>
            <person name="Ningthoujam R."/>
            <person name="Klankeo P."/>
            <person name="Pinyakong O."/>
        </authorList>
    </citation>
    <scope>NUCLEOTIDE SEQUENCE</scope>
    <source>
        <strain evidence="9">TL01-2</strain>
    </source>
</reference>
<evidence type="ECO:0000256" key="5">
    <source>
        <dbReference type="ARBA" id="ARBA00022989"/>
    </source>
</evidence>
<dbReference type="Pfam" id="PF00528">
    <property type="entry name" value="BPD_transp_1"/>
    <property type="match status" value="1"/>
</dbReference>
<gene>
    <name evidence="9" type="ORF">O0Q50_17725</name>
</gene>
<keyword evidence="3" id="KW-1003">Cell membrane</keyword>
<sequence length="286" mass="31325">MKMSKTSVVSGHVQSSAAHLQKVKKRKEEAKNKQGIFLRSLVVPLLLIVVWQILGSAGYVSKTVLPTPVDIVLSFKQLIVSGELGANLQISILRAVIGFAVGAGLGLLFGVIVGFSKKTEHYMDPSIQMLRTVPHLALAPLFILWFGFGEISKILLIANGAFFPIYVNTYLGIRGVDSKLFDVARVLQFSKWKQITKLILPAALPNILLGVRLSLGIAWLGLVVAELMGASEGVGYMIMDARQFSQTDVVFVGIIIFAVVGKLTDSFVRVLEKRLLKWRDSYAGEK</sequence>
<accession>A0AAX6NBY0</accession>
<keyword evidence="2 7" id="KW-0813">Transport</keyword>
<feature type="transmembrane region" description="Helical" evidence="7">
    <location>
        <begin position="36"/>
        <end position="54"/>
    </location>
</feature>
<feature type="transmembrane region" description="Helical" evidence="7">
    <location>
        <begin position="154"/>
        <end position="173"/>
    </location>
</feature>
<keyword evidence="6 7" id="KW-0472">Membrane</keyword>
<dbReference type="InterPro" id="IPR000515">
    <property type="entry name" value="MetI-like"/>
</dbReference>
<reference evidence="9" key="2">
    <citation type="submission" date="2022-12" db="EMBL/GenBank/DDBJ databases">
        <authorList>
            <person name="Dechsakulwatana C."/>
            <person name="Rungsihiranrut A."/>
            <person name="Muangchinda C."/>
            <person name="Ningthoujam R."/>
            <person name="Klankeo P."/>
            <person name="Pinyakong O."/>
        </authorList>
    </citation>
    <scope>NUCLEOTIDE SEQUENCE</scope>
    <source>
        <strain evidence="9">TL01-2</strain>
    </source>
</reference>
<feature type="domain" description="ABC transmembrane type-1" evidence="8">
    <location>
        <begin position="84"/>
        <end position="268"/>
    </location>
</feature>
<evidence type="ECO:0000256" key="4">
    <source>
        <dbReference type="ARBA" id="ARBA00022692"/>
    </source>
</evidence>
<feature type="transmembrane region" description="Helical" evidence="7">
    <location>
        <begin position="92"/>
        <end position="116"/>
    </location>
</feature>
<evidence type="ECO:0000256" key="7">
    <source>
        <dbReference type="RuleBase" id="RU363032"/>
    </source>
</evidence>
<dbReference type="EMBL" id="JAPTGD010000001">
    <property type="protein sequence ID" value="MDU9693015.1"/>
    <property type="molecule type" value="Genomic_DNA"/>
</dbReference>
<comment type="caution">
    <text evidence="9">The sequence shown here is derived from an EMBL/GenBank/DDBJ whole genome shotgun (WGS) entry which is preliminary data.</text>
</comment>
<evidence type="ECO:0000256" key="2">
    <source>
        <dbReference type="ARBA" id="ARBA00022448"/>
    </source>
</evidence>
<feature type="transmembrane region" description="Helical" evidence="7">
    <location>
        <begin position="128"/>
        <end position="148"/>
    </location>
</feature>
<dbReference type="AlphaFoldDB" id="A0AAX6NBY0"/>
<dbReference type="Gene3D" id="1.10.3720.10">
    <property type="entry name" value="MetI-like"/>
    <property type="match status" value="1"/>
</dbReference>
<keyword evidence="4 7" id="KW-0812">Transmembrane</keyword>
<protein>
    <submittedName>
        <fullName evidence="9">ABC transporter permease</fullName>
    </submittedName>
</protein>
<evidence type="ECO:0000256" key="1">
    <source>
        <dbReference type="ARBA" id="ARBA00004651"/>
    </source>
</evidence>
<organism evidence="9 10">
    <name type="scientific">Priestia aryabhattai</name>
    <name type="common">Bacillus aryabhattai</name>
    <dbReference type="NCBI Taxonomy" id="412384"/>
    <lineage>
        <taxon>Bacteria</taxon>
        <taxon>Bacillati</taxon>
        <taxon>Bacillota</taxon>
        <taxon>Bacilli</taxon>
        <taxon>Bacillales</taxon>
        <taxon>Bacillaceae</taxon>
        <taxon>Priestia</taxon>
    </lineage>
</organism>
<feature type="transmembrane region" description="Helical" evidence="7">
    <location>
        <begin position="198"/>
        <end position="222"/>
    </location>
</feature>
<keyword evidence="5 7" id="KW-1133">Transmembrane helix</keyword>
<comment type="similarity">
    <text evidence="7">Belongs to the binding-protein-dependent transport system permease family.</text>
</comment>